<feature type="region of interest" description="Disordered" evidence="1">
    <location>
        <begin position="97"/>
        <end position="127"/>
    </location>
</feature>
<evidence type="ECO:0000256" key="1">
    <source>
        <dbReference type="SAM" id="MobiDB-lite"/>
    </source>
</evidence>
<organism evidence="2 3">
    <name type="scientific">Edaphochlamys debaryana</name>
    <dbReference type="NCBI Taxonomy" id="47281"/>
    <lineage>
        <taxon>Eukaryota</taxon>
        <taxon>Viridiplantae</taxon>
        <taxon>Chlorophyta</taxon>
        <taxon>core chlorophytes</taxon>
        <taxon>Chlorophyceae</taxon>
        <taxon>CS clade</taxon>
        <taxon>Chlamydomonadales</taxon>
        <taxon>Chlamydomonadales incertae sedis</taxon>
        <taxon>Edaphochlamys</taxon>
    </lineage>
</organism>
<name>A0A835XGN4_9CHLO</name>
<accession>A0A835XGN4</accession>
<feature type="compositionally biased region" description="Gly residues" evidence="1">
    <location>
        <begin position="116"/>
        <end position="127"/>
    </location>
</feature>
<dbReference type="AlphaFoldDB" id="A0A835XGN4"/>
<dbReference type="Proteomes" id="UP000612055">
    <property type="component" value="Unassembled WGS sequence"/>
</dbReference>
<evidence type="ECO:0000313" key="3">
    <source>
        <dbReference type="Proteomes" id="UP000612055"/>
    </source>
</evidence>
<comment type="caution">
    <text evidence="2">The sequence shown here is derived from an EMBL/GenBank/DDBJ whole genome shotgun (WGS) entry which is preliminary data.</text>
</comment>
<protein>
    <submittedName>
        <fullName evidence="2">Uncharacterized protein</fullName>
    </submittedName>
</protein>
<gene>
    <name evidence="2" type="ORF">HYH03_017393</name>
</gene>
<proteinExistence type="predicted"/>
<dbReference type="EMBL" id="JAEHOE010000167">
    <property type="protein sequence ID" value="KAG2483738.1"/>
    <property type="molecule type" value="Genomic_DNA"/>
</dbReference>
<keyword evidence="3" id="KW-1185">Reference proteome</keyword>
<reference evidence="2" key="1">
    <citation type="journal article" date="2020" name="bioRxiv">
        <title>Comparative genomics of Chlamydomonas.</title>
        <authorList>
            <person name="Craig R.J."/>
            <person name="Hasan A.R."/>
            <person name="Ness R.W."/>
            <person name="Keightley P.D."/>
        </authorList>
    </citation>
    <scope>NUCLEOTIDE SEQUENCE</scope>
    <source>
        <strain evidence="2">CCAP 11/70</strain>
    </source>
</reference>
<sequence length="194" mass="19593">MSVAVLLPAACSVPNLTLAGGACKSALGSTALGSSLYLPAAPSGGFSSGGSSEVCPGSLSRTRSRTQLVVNARGGGTTARPRTRANAGTRFELVVSKPRTRKRRGGGGDDGDDGFGDGGSGGNGWRGGNWNGGWGDFGGYSGGDFWSSWLAYEASWLYPAFVVASVMHCVSQLLPVERRSGSPSRASAVVSGAA</sequence>
<evidence type="ECO:0000313" key="2">
    <source>
        <dbReference type="EMBL" id="KAG2483738.1"/>
    </source>
</evidence>